<evidence type="ECO:0000313" key="8">
    <source>
        <dbReference type="Proteomes" id="UP000644507"/>
    </source>
</evidence>
<feature type="transmembrane region" description="Helical" evidence="5">
    <location>
        <begin position="126"/>
        <end position="145"/>
    </location>
</feature>
<name>A0A918WG26_9BACT</name>
<protein>
    <recommendedName>
        <fullName evidence="6">Peptidase S54 rhomboid domain-containing protein</fullName>
    </recommendedName>
</protein>
<keyword evidence="3 5" id="KW-1133">Transmembrane helix</keyword>
<dbReference type="PANTHER" id="PTHR43731:SF26">
    <property type="entry name" value="RHOMBOID-LIKE PROTEIN 10, CHLOROPLASTIC"/>
    <property type="match status" value="1"/>
</dbReference>
<feature type="domain" description="Peptidase S54 rhomboid" evidence="6">
    <location>
        <begin position="242"/>
        <end position="379"/>
    </location>
</feature>
<evidence type="ECO:0000256" key="1">
    <source>
        <dbReference type="ARBA" id="ARBA00004141"/>
    </source>
</evidence>
<dbReference type="PANTHER" id="PTHR43731">
    <property type="entry name" value="RHOMBOID PROTEASE"/>
    <property type="match status" value="1"/>
</dbReference>
<keyword evidence="4 5" id="KW-0472">Membrane</keyword>
<organism evidence="7 8">
    <name type="scientific">Roseibacillus persicicus</name>
    <dbReference type="NCBI Taxonomy" id="454148"/>
    <lineage>
        <taxon>Bacteria</taxon>
        <taxon>Pseudomonadati</taxon>
        <taxon>Verrucomicrobiota</taxon>
        <taxon>Verrucomicrobiia</taxon>
        <taxon>Verrucomicrobiales</taxon>
        <taxon>Verrucomicrobiaceae</taxon>
        <taxon>Roseibacillus</taxon>
    </lineage>
</organism>
<feature type="transmembrane region" description="Helical" evidence="5">
    <location>
        <begin position="182"/>
        <end position="200"/>
    </location>
</feature>
<dbReference type="GO" id="GO:0016020">
    <property type="term" value="C:membrane"/>
    <property type="evidence" value="ECO:0007669"/>
    <property type="project" value="UniProtKB-SubCell"/>
</dbReference>
<evidence type="ECO:0000256" key="2">
    <source>
        <dbReference type="ARBA" id="ARBA00022692"/>
    </source>
</evidence>
<dbReference type="GO" id="GO:0004252">
    <property type="term" value="F:serine-type endopeptidase activity"/>
    <property type="evidence" value="ECO:0007669"/>
    <property type="project" value="InterPro"/>
</dbReference>
<sequence length="418" mass="46137">MNGQDELTDLPVWQREEIFPAKPPGGNYGVLVGKDEAKAFTNFADLEEHVAQWREPAGLIWTPDRERCFPPEEDARLLNALRKRKAALSEVDWSSLRFRAFLFALPIVYLFWSALASGRVLHSQELGIYAVLWLMFAGIPAYEAWKRSRRALRLNAENLAGEAEEVRFEIWIRRQHIPFTKILLGVVVGVYFVQVLKGMAQSGGLLSALWLPLEIRGGQPDLAGLAEAGLVKSRDGIGYFHGEWWRLLTAPMLHGQLIHIVMNGLGLLYLGRRTEVMASWPHLALVFLVSMLAGGIASAYGLPTQPSVGASGGIMGLLGFLLVFEYLHGRLVPQRATRRLCAALIFTFVVGFVGYQFIDNWAHGGGLLAGGIYAAIVFPKSSSPHRPRATRTDQLLGVIAGLIVVAGAFLAVMRMRGV</sequence>
<dbReference type="AlphaFoldDB" id="A0A918WG26"/>
<keyword evidence="2 5" id="KW-0812">Transmembrane</keyword>
<reference evidence="7" key="1">
    <citation type="journal article" date="2014" name="Int. J. Syst. Evol. Microbiol.">
        <title>Complete genome sequence of Corynebacterium casei LMG S-19264T (=DSM 44701T), isolated from a smear-ripened cheese.</title>
        <authorList>
            <consortium name="US DOE Joint Genome Institute (JGI-PGF)"/>
            <person name="Walter F."/>
            <person name="Albersmeier A."/>
            <person name="Kalinowski J."/>
            <person name="Ruckert C."/>
        </authorList>
    </citation>
    <scope>NUCLEOTIDE SEQUENCE</scope>
    <source>
        <strain evidence="7">KCTC 12988</strain>
    </source>
</reference>
<feature type="transmembrane region" description="Helical" evidence="5">
    <location>
        <begin position="340"/>
        <end position="358"/>
    </location>
</feature>
<comment type="caution">
    <text evidence="7">The sequence shown here is derived from an EMBL/GenBank/DDBJ whole genome shotgun (WGS) entry which is preliminary data.</text>
</comment>
<evidence type="ECO:0000256" key="5">
    <source>
        <dbReference type="SAM" id="Phobius"/>
    </source>
</evidence>
<keyword evidence="8" id="KW-1185">Reference proteome</keyword>
<evidence type="ECO:0000256" key="4">
    <source>
        <dbReference type="ARBA" id="ARBA00023136"/>
    </source>
</evidence>
<dbReference type="InterPro" id="IPR050925">
    <property type="entry name" value="Rhomboid_protease_S54"/>
</dbReference>
<dbReference type="SUPFAM" id="SSF144091">
    <property type="entry name" value="Rhomboid-like"/>
    <property type="match status" value="1"/>
</dbReference>
<feature type="transmembrane region" description="Helical" evidence="5">
    <location>
        <begin position="364"/>
        <end position="383"/>
    </location>
</feature>
<evidence type="ECO:0000256" key="3">
    <source>
        <dbReference type="ARBA" id="ARBA00022989"/>
    </source>
</evidence>
<dbReference type="Proteomes" id="UP000644507">
    <property type="component" value="Unassembled WGS sequence"/>
</dbReference>
<dbReference type="InterPro" id="IPR022764">
    <property type="entry name" value="Peptidase_S54_rhomboid_dom"/>
</dbReference>
<dbReference type="RefSeq" id="WP_189568424.1">
    <property type="nucleotide sequence ID" value="NZ_BMXI01000004.1"/>
</dbReference>
<gene>
    <name evidence="7" type="ORF">GCM10007100_12540</name>
</gene>
<dbReference type="InterPro" id="IPR035952">
    <property type="entry name" value="Rhomboid-like_sf"/>
</dbReference>
<dbReference type="EMBL" id="BMXI01000004">
    <property type="protein sequence ID" value="GHC48174.1"/>
    <property type="molecule type" value="Genomic_DNA"/>
</dbReference>
<evidence type="ECO:0000259" key="6">
    <source>
        <dbReference type="Pfam" id="PF01694"/>
    </source>
</evidence>
<feature type="transmembrane region" description="Helical" evidence="5">
    <location>
        <begin position="283"/>
        <end position="302"/>
    </location>
</feature>
<accession>A0A918WG26</accession>
<feature type="transmembrane region" description="Helical" evidence="5">
    <location>
        <begin position="100"/>
        <end position="120"/>
    </location>
</feature>
<dbReference type="Gene3D" id="1.20.1540.10">
    <property type="entry name" value="Rhomboid-like"/>
    <property type="match status" value="1"/>
</dbReference>
<feature type="transmembrane region" description="Helical" evidence="5">
    <location>
        <begin position="253"/>
        <end position="271"/>
    </location>
</feature>
<evidence type="ECO:0000313" key="7">
    <source>
        <dbReference type="EMBL" id="GHC48174.1"/>
    </source>
</evidence>
<comment type="subcellular location">
    <subcellularLocation>
        <location evidence="1">Membrane</location>
        <topology evidence="1">Multi-pass membrane protein</topology>
    </subcellularLocation>
</comment>
<proteinExistence type="predicted"/>
<reference evidence="7" key="2">
    <citation type="submission" date="2020-09" db="EMBL/GenBank/DDBJ databases">
        <authorList>
            <person name="Sun Q."/>
            <person name="Kim S."/>
        </authorList>
    </citation>
    <scope>NUCLEOTIDE SEQUENCE</scope>
    <source>
        <strain evidence="7">KCTC 12988</strain>
    </source>
</reference>
<dbReference type="Pfam" id="PF01694">
    <property type="entry name" value="Rhomboid"/>
    <property type="match status" value="1"/>
</dbReference>
<feature type="transmembrane region" description="Helical" evidence="5">
    <location>
        <begin position="308"/>
        <end position="328"/>
    </location>
</feature>
<feature type="transmembrane region" description="Helical" evidence="5">
    <location>
        <begin position="395"/>
        <end position="413"/>
    </location>
</feature>